<reference evidence="11" key="1">
    <citation type="submission" date="2016-10" db="EMBL/GenBank/DDBJ databases">
        <authorList>
            <person name="de Groot N.N."/>
        </authorList>
    </citation>
    <scope>NUCLEOTIDE SEQUENCE [LARGE SCALE GENOMIC DNA]</scope>
</reference>
<proteinExistence type="predicted"/>
<keyword evidence="3" id="KW-0929">Antimicrobial</keyword>
<protein>
    <recommendedName>
        <fullName evidence="2">N-acetylmuramoyl-L-alanine amidase</fullName>
        <ecNumber evidence="2">3.5.1.28</ecNumber>
    </recommendedName>
</protein>
<keyword evidence="6" id="KW-0749">Sporulation</keyword>
<dbReference type="KEGG" id="vg:55601671"/>
<organism evidence="10 11">
    <name type="scientific">Aeribacillus phage AP45</name>
    <dbReference type="NCBI Taxonomy" id="1913112"/>
    <lineage>
        <taxon>Viruses</taxon>
        <taxon>Duplodnaviria</taxon>
        <taxon>Heunggongvirae</taxon>
        <taxon>Uroviricota</taxon>
        <taxon>Caudoviricetes</taxon>
        <taxon>Kamchatkavirus</taxon>
        <taxon>Kamchatkavirus AP45</taxon>
    </lineage>
</organism>
<dbReference type="EC" id="3.5.1.28" evidence="2"/>
<dbReference type="Pfam" id="PF01510">
    <property type="entry name" value="Amidase_2"/>
    <property type="match status" value="1"/>
</dbReference>
<dbReference type="SMR" id="A0A1L2JY70"/>
<evidence type="ECO:0000256" key="6">
    <source>
        <dbReference type="ARBA" id="ARBA00022969"/>
    </source>
</evidence>
<comment type="catalytic activity">
    <reaction evidence="1">
        <text>Hydrolyzes the link between N-acetylmuramoyl residues and L-amino acid residues in certain cell-wall glycopeptides.</text>
        <dbReference type="EC" id="3.5.1.28"/>
    </reaction>
</comment>
<dbReference type="GO" id="GO:0030420">
    <property type="term" value="P:establishment of competence for transformation"/>
    <property type="evidence" value="ECO:0007669"/>
    <property type="project" value="UniProtKB-KW"/>
</dbReference>
<evidence type="ECO:0000259" key="9">
    <source>
        <dbReference type="SMART" id="SM00644"/>
    </source>
</evidence>
<evidence type="ECO:0000256" key="4">
    <source>
        <dbReference type="ARBA" id="ARBA00022638"/>
    </source>
</evidence>
<dbReference type="SMART" id="SM00644">
    <property type="entry name" value="Ami_2"/>
    <property type="match status" value="1"/>
</dbReference>
<evidence type="ECO:0000256" key="5">
    <source>
        <dbReference type="ARBA" id="ARBA00022801"/>
    </source>
</evidence>
<dbReference type="Proteomes" id="UP000224836">
    <property type="component" value="Segment"/>
</dbReference>
<dbReference type="CDD" id="cd06583">
    <property type="entry name" value="PGRP"/>
    <property type="match status" value="1"/>
</dbReference>
<dbReference type="GO" id="GO:0071555">
    <property type="term" value="P:cell wall organization"/>
    <property type="evidence" value="ECO:0007669"/>
    <property type="project" value="UniProtKB-KW"/>
</dbReference>
<dbReference type="GO" id="GO:0009254">
    <property type="term" value="P:peptidoglycan turnover"/>
    <property type="evidence" value="ECO:0007669"/>
    <property type="project" value="TreeGrafter"/>
</dbReference>
<keyword evidence="11" id="KW-1185">Reference proteome</keyword>
<dbReference type="GO" id="GO:0030435">
    <property type="term" value="P:sporulation resulting in formation of a cellular spore"/>
    <property type="evidence" value="ECO:0007669"/>
    <property type="project" value="UniProtKB-KW"/>
</dbReference>
<evidence type="ECO:0000256" key="1">
    <source>
        <dbReference type="ARBA" id="ARBA00001561"/>
    </source>
</evidence>
<dbReference type="InterPro" id="IPR036505">
    <property type="entry name" value="Amidase/PGRP_sf"/>
</dbReference>
<keyword evidence="7" id="KW-0178">Competence</keyword>
<dbReference type="Gene3D" id="3.40.80.10">
    <property type="entry name" value="Peptidoglycan recognition protein-like"/>
    <property type="match status" value="1"/>
</dbReference>
<dbReference type="InterPro" id="IPR002502">
    <property type="entry name" value="Amidase_domain"/>
</dbReference>
<dbReference type="GO" id="GO:0001897">
    <property type="term" value="P:symbiont-mediated cytolysis of host cell"/>
    <property type="evidence" value="ECO:0007669"/>
    <property type="project" value="UniProtKB-ARBA"/>
</dbReference>
<dbReference type="EMBL" id="KX965989">
    <property type="protein sequence ID" value="APC46516.1"/>
    <property type="molecule type" value="Genomic_DNA"/>
</dbReference>
<dbReference type="GeneID" id="55601671"/>
<evidence type="ECO:0000256" key="8">
    <source>
        <dbReference type="ARBA" id="ARBA00023316"/>
    </source>
</evidence>
<dbReference type="InterPro" id="IPR051206">
    <property type="entry name" value="NAMLAA_amidase_2"/>
</dbReference>
<feature type="domain" description="N-acetylmuramoyl-L-alanine amidase" evidence="9">
    <location>
        <begin position="11"/>
        <end position="154"/>
    </location>
</feature>
<keyword evidence="4" id="KW-0081">Bacteriolytic enzyme</keyword>
<evidence type="ECO:0000313" key="11">
    <source>
        <dbReference type="Proteomes" id="UP000224836"/>
    </source>
</evidence>
<keyword evidence="5" id="KW-0378">Hydrolase</keyword>
<dbReference type="GO" id="GO:0008745">
    <property type="term" value="F:N-acetylmuramoyl-L-alanine amidase activity"/>
    <property type="evidence" value="ECO:0007669"/>
    <property type="project" value="UniProtKB-EC"/>
</dbReference>
<dbReference type="RefSeq" id="YP_009831980.1">
    <property type="nucleotide sequence ID" value="NC_048651.1"/>
</dbReference>
<accession>A0A1L2JY70</accession>
<evidence type="ECO:0000256" key="7">
    <source>
        <dbReference type="ARBA" id="ARBA00023287"/>
    </source>
</evidence>
<evidence type="ECO:0000256" key="3">
    <source>
        <dbReference type="ARBA" id="ARBA00022529"/>
    </source>
</evidence>
<sequence>MVQIKKQLVSSRKNTYTGINGRKYITIHETDNTNKGANAQAHANLQSRGNSRSASWHWTVDDKEAIQSFPHTVRCWAAGDGEGNGNFNSIHIEICVNSDGDFNKAVENAAALTRMIMEQENIPLSNVVQHNHWSGKNCPRNLRSGSKGMTWNDFLNMVVGKKVDTPKKEVKPAQTKNKTNIIVDGKWGSETTKALQKALGTVVDGVISSQPRNHVTAAIYDGITWGTKGSMMVRALQKKVGAKVNGKLDSETIRKLQKYLGTPIDGKISRPESLMVKELQRRLNEGTF</sequence>
<dbReference type="PANTHER" id="PTHR30417">
    <property type="entry name" value="N-ACETYLMURAMOYL-L-ALANINE AMIDASE AMID"/>
    <property type="match status" value="1"/>
</dbReference>
<dbReference type="GO" id="GO:0009253">
    <property type="term" value="P:peptidoglycan catabolic process"/>
    <property type="evidence" value="ECO:0007669"/>
    <property type="project" value="InterPro"/>
</dbReference>
<dbReference type="SUPFAM" id="SSF55846">
    <property type="entry name" value="N-acetylmuramoyl-L-alanine amidase-like"/>
    <property type="match status" value="1"/>
</dbReference>
<keyword evidence="8" id="KW-0961">Cell wall biogenesis/degradation</keyword>
<dbReference type="GO" id="GO:0042742">
    <property type="term" value="P:defense response to bacterium"/>
    <property type="evidence" value="ECO:0007669"/>
    <property type="project" value="UniProtKB-KW"/>
</dbReference>
<name>A0A1L2JY70_9CAUD</name>
<dbReference type="PANTHER" id="PTHR30417:SF11">
    <property type="entry name" value="N-ACETYLMURAMOYL-L-ALANINE AMIDASE XLYA"/>
    <property type="match status" value="1"/>
</dbReference>
<evidence type="ECO:0000256" key="2">
    <source>
        <dbReference type="ARBA" id="ARBA00011901"/>
    </source>
</evidence>
<evidence type="ECO:0000313" key="10">
    <source>
        <dbReference type="EMBL" id="APC46516.1"/>
    </source>
</evidence>